<evidence type="ECO:0000313" key="2">
    <source>
        <dbReference type="Proteomes" id="UP000287651"/>
    </source>
</evidence>
<dbReference type="AlphaFoldDB" id="A0A427AQ42"/>
<organism evidence="1 2">
    <name type="scientific">Ensete ventricosum</name>
    <name type="common">Abyssinian banana</name>
    <name type="synonym">Musa ensete</name>
    <dbReference type="NCBI Taxonomy" id="4639"/>
    <lineage>
        <taxon>Eukaryota</taxon>
        <taxon>Viridiplantae</taxon>
        <taxon>Streptophyta</taxon>
        <taxon>Embryophyta</taxon>
        <taxon>Tracheophyta</taxon>
        <taxon>Spermatophyta</taxon>
        <taxon>Magnoliopsida</taxon>
        <taxon>Liliopsida</taxon>
        <taxon>Zingiberales</taxon>
        <taxon>Musaceae</taxon>
        <taxon>Ensete</taxon>
    </lineage>
</organism>
<sequence>MNHPRSFQSQRDNLGIEIFRPKWSVMSASSLGQSIPALNPDQSILASISSSHVGFKSRSVHVDFSLDQSCRLQVLAISTSPCQLQSRLQVSASPTDKFQPVHADFNLNQSFQLQVLTSPTDKFRSAYVGFKSQPVHADFSLGQSCQLQVSASLANKFRLVHADFSLDQSFLLKSPIVMSASSSGQSMPTFLVLANHASFKSWSVYANFSLGQSCQLQVSASPCRL</sequence>
<comment type="caution">
    <text evidence="1">The sequence shown here is derived from an EMBL/GenBank/DDBJ whole genome shotgun (WGS) entry which is preliminary data.</text>
</comment>
<dbReference type="EMBL" id="AMZH03001703">
    <property type="protein sequence ID" value="RRT78340.1"/>
    <property type="molecule type" value="Genomic_DNA"/>
</dbReference>
<evidence type="ECO:0000313" key="1">
    <source>
        <dbReference type="EMBL" id="RRT78340.1"/>
    </source>
</evidence>
<accession>A0A427AQ42</accession>
<name>A0A427AQ42_ENSVE</name>
<protein>
    <submittedName>
        <fullName evidence="1">Uncharacterized protein</fullName>
    </submittedName>
</protein>
<gene>
    <name evidence="1" type="ORF">B296_00021908</name>
</gene>
<dbReference type="Proteomes" id="UP000287651">
    <property type="component" value="Unassembled WGS sequence"/>
</dbReference>
<proteinExistence type="predicted"/>
<reference evidence="1 2" key="1">
    <citation type="journal article" date="2014" name="Agronomy (Basel)">
        <title>A Draft Genome Sequence for Ensete ventricosum, the Drought-Tolerant Tree Against Hunger.</title>
        <authorList>
            <person name="Harrison J."/>
            <person name="Moore K.A."/>
            <person name="Paszkiewicz K."/>
            <person name="Jones T."/>
            <person name="Grant M."/>
            <person name="Ambacheew D."/>
            <person name="Muzemil S."/>
            <person name="Studholme D.J."/>
        </authorList>
    </citation>
    <scope>NUCLEOTIDE SEQUENCE [LARGE SCALE GENOMIC DNA]</scope>
</reference>